<feature type="chain" id="PRO_5045997540" description="Lipoprotein" evidence="2">
    <location>
        <begin position="27"/>
        <end position="170"/>
    </location>
</feature>
<dbReference type="PROSITE" id="PS51257">
    <property type="entry name" value="PROKAR_LIPOPROTEIN"/>
    <property type="match status" value="1"/>
</dbReference>
<dbReference type="Proteomes" id="UP001430172">
    <property type="component" value="Unassembled WGS sequence"/>
</dbReference>
<keyword evidence="4" id="KW-1185">Reference proteome</keyword>
<evidence type="ECO:0008006" key="5">
    <source>
        <dbReference type="Google" id="ProtNLM"/>
    </source>
</evidence>
<organism evidence="3 4">
    <name type="scientific">Phycicoccus sonneratiae</name>
    <dbReference type="NCBI Taxonomy" id="2807628"/>
    <lineage>
        <taxon>Bacteria</taxon>
        <taxon>Bacillati</taxon>
        <taxon>Actinomycetota</taxon>
        <taxon>Actinomycetes</taxon>
        <taxon>Micrococcales</taxon>
        <taxon>Intrasporangiaceae</taxon>
        <taxon>Phycicoccus</taxon>
    </lineage>
</organism>
<accession>A0ABS2CSC8</accession>
<comment type="caution">
    <text evidence="3">The sequence shown here is derived from an EMBL/GenBank/DDBJ whole genome shotgun (WGS) entry which is preliminary data.</text>
</comment>
<name>A0ABS2CSC8_9MICO</name>
<feature type="region of interest" description="Disordered" evidence="1">
    <location>
        <begin position="149"/>
        <end position="170"/>
    </location>
</feature>
<gene>
    <name evidence="3" type="ORF">JQN70_16860</name>
</gene>
<dbReference type="RefSeq" id="WP_204132543.1">
    <property type="nucleotide sequence ID" value="NZ_JAFDVD010000021.1"/>
</dbReference>
<reference evidence="3" key="1">
    <citation type="submission" date="2021-02" db="EMBL/GenBank/DDBJ databases">
        <title>Phycicoccus sp. MQZ13P-5T, whole genome shotgun sequence.</title>
        <authorList>
            <person name="Tuo L."/>
        </authorList>
    </citation>
    <scope>NUCLEOTIDE SEQUENCE</scope>
    <source>
        <strain evidence="3">MQZ13P-5</strain>
    </source>
</reference>
<evidence type="ECO:0000313" key="4">
    <source>
        <dbReference type="Proteomes" id="UP001430172"/>
    </source>
</evidence>
<evidence type="ECO:0000256" key="2">
    <source>
        <dbReference type="SAM" id="SignalP"/>
    </source>
</evidence>
<feature type="signal peptide" evidence="2">
    <location>
        <begin position="1"/>
        <end position="26"/>
    </location>
</feature>
<sequence>MKGLLVTLPVRRAAAALALGAALVTAGCGTTEAGRAATVDGRVITESQVNTARTEINKAFPDANLTASDVLYRLIEAPYVIDYVAKQGAPQSASVARANFPATADPSDEAIELLRGQYARQVLQQAGQTLPAEAMAGVKVVVNPRYGTFDPSKTELTPSRPDWLESSTTK</sequence>
<keyword evidence="2" id="KW-0732">Signal</keyword>
<evidence type="ECO:0000256" key="1">
    <source>
        <dbReference type="SAM" id="MobiDB-lite"/>
    </source>
</evidence>
<proteinExistence type="predicted"/>
<protein>
    <recommendedName>
        <fullName evidence="5">Lipoprotein</fullName>
    </recommendedName>
</protein>
<evidence type="ECO:0000313" key="3">
    <source>
        <dbReference type="EMBL" id="MBM6402071.1"/>
    </source>
</evidence>
<dbReference type="EMBL" id="JAFDVD010000021">
    <property type="protein sequence ID" value="MBM6402071.1"/>
    <property type="molecule type" value="Genomic_DNA"/>
</dbReference>